<dbReference type="InterPro" id="IPR001372">
    <property type="entry name" value="Dynein_light_chain_typ-1/2"/>
</dbReference>
<keyword evidence="10" id="KW-0505">Motor protein</keyword>
<evidence type="ECO:0000256" key="11">
    <source>
        <dbReference type="SAM" id="MobiDB-lite"/>
    </source>
</evidence>
<dbReference type="GO" id="GO:0051028">
    <property type="term" value="P:mRNA transport"/>
    <property type="evidence" value="ECO:0007669"/>
    <property type="project" value="UniProtKB-KW"/>
</dbReference>
<dbReference type="PANTHER" id="PTHR11886:SF35">
    <property type="entry name" value="DYNEIN LIGHT CHAIN"/>
    <property type="match status" value="1"/>
</dbReference>
<dbReference type="GO" id="GO:0005868">
    <property type="term" value="C:cytoplasmic dynein complex"/>
    <property type="evidence" value="ECO:0000318"/>
    <property type="project" value="GO_Central"/>
</dbReference>
<proteinExistence type="inferred from homology"/>
<dbReference type="AlphaFoldDB" id="A0A9J7HN20"/>
<comment type="subcellular location">
    <subcellularLocation>
        <location evidence="2 10">Cytoplasm</location>
        <location evidence="2 10">Cytoskeleton</location>
    </subcellularLocation>
    <subcellularLocation>
        <location evidence="1">Nucleus</location>
    </subcellularLocation>
</comment>
<accession>A0A9J7HN20</accession>
<dbReference type="Gene3D" id="3.30.740.10">
    <property type="entry name" value="Protein Inhibitor Of Neuronal Nitric Oxide Synthase"/>
    <property type="match status" value="1"/>
</dbReference>
<dbReference type="GO" id="GO:0015031">
    <property type="term" value="P:protein transport"/>
    <property type="evidence" value="ECO:0007669"/>
    <property type="project" value="UniProtKB-KW"/>
</dbReference>
<gene>
    <name evidence="13" type="primary">LOC118406484</name>
</gene>
<comment type="similarity">
    <text evidence="10">Belongs to the dynein light chain family.</text>
</comment>
<dbReference type="InterPro" id="IPR037177">
    <property type="entry name" value="DLC_sf"/>
</dbReference>
<evidence type="ECO:0000256" key="2">
    <source>
        <dbReference type="ARBA" id="ARBA00004245"/>
    </source>
</evidence>
<dbReference type="SUPFAM" id="SSF54648">
    <property type="entry name" value="DLC"/>
    <property type="match status" value="1"/>
</dbReference>
<keyword evidence="4 10" id="KW-0963">Cytoplasm</keyword>
<dbReference type="KEGG" id="bfo:118406484"/>
<evidence type="ECO:0000256" key="7">
    <source>
        <dbReference type="ARBA" id="ARBA00022927"/>
    </source>
</evidence>
<dbReference type="GeneID" id="118406484"/>
<dbReference type="Proteomes" id="UP000001554">
    <property type="component" value="Chromosome 19"/>
</dbReference>
<keyword evidence="3" id="KW-0813">Transport</keyword>
<evidence type="ECO:0000256" key="1">
    <source>
        <dbReference type="ARBA" id="ARBA00004123"/>
    </source>
</evidence>
<keyword evidence="5 10" id="KW-0493">Microtubule</keyword>
<reference evidence="13" key="2">
    <citation type="submission" date="2025-08" db="UniProtKB">
        <authorList>
            <consortium name="RefSeq"/>
        </authorList>
    </citation>
    <scope>IDENTIFICATION</scope>
    <source>
        <strain evidence="13">S238N-H82</strain>
        <tissue evidence="13">Testes</tissue>
    </source>
</reference>
<evidence type="ECO:0000256" key="5">
    <source>
        <dbReference type="ARBA" id="ARBA00022701"/>
    </source>
</evidence>
<dbReference type="Pfam" id="PF01221">
    <property type="entry name" value="Dynein_light"/>
    <property type="match status" value="1"/>
</dbReference>
<feature type="compositionally biased region" description="Basic and acidic residues" evidence="11">
    <location>
        <begin position="25"/>
        <end position="46"/>
    </location>
</feature>
<evidence type="ECO:0000256" key="9">
    <source>
        <dbReference type="ARBA" id="ARBA00023242"/>
    </source>
</evidence>
<dbReference type="OrthoDB" id="6506078at2759"/>
<organism evidence="12 13">
    <name type="scientific">Branchiostoma floridae</name>
    <name type="common">Florida lancelet</name>
    <name type="synonym">Amphioxus</name>
    <dbReference type="NCBI Taxonomy" id="7739"/>
    <lineage>
        <taxon>Eukaryota</taxon>
        <taxon>Metazoa</taxon>
        <taxon>Chordata</taxon>
        <taxon>Cephalochordata</taxon>
        <taxon>Leptocardii</taxon>
        <taxon>Amphioxiformes</taxon>
        <taxon>Branchiostomatidae</taxon>
        <taxon>Branchiostoma</taxon>
    </lineage>
</organism>
<dbReference type="GO" id="GO:0035721">
    <property type="term" value="P:intraciliary retrograde transport"/>
    <property type="evidence" value="ECO:0000318"/>
    <property type="project" value="GO_Central"/>
</dbReference>
<dbReference type="PANTHER" id="PTHR11886">
    <property type="entry name" value="DYNEIN LIGHT CHAIN"/>
    <property type="match status" value="1"/>
</dbReference>
<keyword evidence="6" id="KW-0509">mRNA transport</keyword>
<evidence type="ECO:0000256" key="4">
    <source>
        <dbReference type="ARBA" id="ARBA00022490"/>
    </source>
</evidence>
<keyword evidence="12" id="KW-1185">Reference proteome</keyword>
<dbReference type="GO" id="GO:0044458">
    <property type="term" value="P:motile cilium assembly"/>
    <property type="evidence" value="ECO:0000318"/>
    <property type="project" value="GO_Central"/>
</dbReference>
<dbReference type="FunFam" id="3.30.740.10:FF:000005">
    <property type="entry name" value="Dynein light chain"/>
    <property type="match status" value="1"/>
</dbReference>
<evidence type="ECO:0000313" key="12">
    <source>
        <dbReference type="Proteomes" id="UP000001554"/>
    </source>
</evidence>
<evidence type="ECO:0000313" key="13">
    <source>
        <dbReference type="RefSeq" id="XP_035662433.1"/>
    </source>
</evidence>
<sequence length="157" mass="17322">MADQETPPVEAPPAPAEDPPADPPAEEKPAEEKPPEKKPPPADKGSKGPLDYIAGLFKDDEANAGDVKVNIKQCEMPDDMKDHAVETAKPLVAVRMKTFEKKPHKDIASALKKEFDSKYEPTFICIVGTDFGSSITHTKDCFIYMYMNKTAIMLFKV</sequence>
<keyword evidence="10" id="KW-0243">Dynein</keyword>
<dbReference type="RefSeq" id="XP_035662433.1">
    <property type="nucleotide sequence ID" value="XM_035806540.1"/>
</dbReference>
<keyword evidence="8 10" id="KW-0206">Cytoskeleton</keyword>
<reference evidence="12" key="1">
    <citation type="journal article" date="2020" name="Nat. Ecol. Evol.">
        <title>Deeply conserved synteny resolves early events in vertebrate evolution.</title>
        <authorList>
            <person name="Simakov O."/>
            <person name="Marletaz F."/>
            <person name="Yue J.X."/>
            <person name="O'Connell B."/>
            <person name="Jenkins J."/>
            <person name="Brandt A."/>
            <person name="Calef R."/>
            <person name="Tung C.H."/>
            <person name="Huang T.K."/>
            <person name="Schmutz J."/>
            <person name="Satoh N."/>
            <person name="Yu J.K."/>
            <person name="Putnam N.H."/>
            <person name="Green R.E."/>
            <person name="Rokhsar D.S."/>
        </authorList>
    </citation>
    <scope>NUCLEOTIDE SEQUENCE [LARGE SCALE GENOMIC DNA]</scope>
    <source>
        <strain evidence="12">S238N-H82</strain>
    </source>
</reference>
<dbReference type="GO" id="GO:0005874">
    <property type="term" value="C:microtubule"/>
    <property type="evidence" value="ECO:0007669"/>
    <property type="project" value="UniProtKB-KW"/>
</dbReference>
<keyword evidence="9" id="KW-0539">Nucleus</keyword>
<dbReference type="GO" id="GO:0005929">
    <property type="term" value="C:cilium"/>
    <property type="evidence" value="ECO:0007669"/>
    <property type="project" value="GOC"/>
</dbReference>
<evidence type="ECO:0000256" key="6">
    <source>
        <dbReference type="ARBA" id="ARBA00022816"/>
    </source>
</evidence>
<evidence type="ECO:0000256" key="3">
    <source>
        <dbReference type="ARBA" id="ARBA00022448"/>
    </source>
</evidence>
<dbReference type="GO" id="GO:0045505">
    <property type="term" value="F:dynein intermediate chain binding"/>
    <property type="evidence" value="ECO:0000318"/>
    <property type="project" value="GO_Central"/>
</dbReference>
<evidence type="ECO:0000256" key="10">
    <source>
        <dbReference type="RuleBase" id="RU365010"/>
    </source>
</evidence>
<evidence type="ECO:0000256" key="8">
    <source>
        <dbReference type="ARBA" id="ARBA00023212"/>
    </source>
</evidence>
<keyword evidence="7" id="KW-0653">Protein transport</keyword>
<dbReference type="SMART" id="SM01375">
    <property type="entry name" value="Dynein_light"/>
    <property type="match status" value="1"/>
</dbReference>
<name>A0A9J7HN20_BRAFL</name>
<feature type="region of interest" description="Disordered" evidence="11">
    <location>
        <begin position="1"/>
        <end position="52"/>
    </location>
</feature>
<dbReference type="GO" id="GO:0005634">
    <property type="term" value="C:nucleus"/>
    <property type="evidence" value="ECO:0007669"/>
    <property type="project" value="UniProtKB-SubCell"/>
</dbReference>
<feature type="compositionally biased region" description="Pro residues" evidence="11">
    <location>
        <begin position="9"/>
        <end position="23"/>
    </location>
</feature>
<protein>
    <recommendedName>
        <fullName evidence="10">Dynein light chain</fullName>
    </recommendedName>
</protein>